<dbReference type="EMBL" id="LNQB01000078">
    <property type="protein sequence ID" value="OAP43439.1"/>
    <property type="molecule type" value="Genomic_DNA"/>
</dbReference>
<evidence type="ECO:0000259" key="5">
    <source>
        <dbReference type="Pfam" id="PF01979"/>
    </source>
</evidence>
<evidence type="ECO:0000313" key="7">
    <source>
        <dbReference type="EMBL" id="OAP43439.1"/>
    </source>
</evidence>
<gene>
    <name evidence="7" type="ORF">ATB98_12130</name>
</gene>
<keyword evidence="3" id="KW-0378">Hydrolase</keyword>
<sequence length="458" mass="48742">MAASPIHRLFAEQALLPTGWAENVAISLDESGRIAAVKPGGIPTAGDERLRGPVVAAMPNLHSHAFQRAMAGLAEVAGTGEDSFWTWREAMYRTVALVDPDDVEAIAAKLYVETLKGGFGRVVEFHYLHHQKDGTPYADPAEMSLRILKAAEATGIGLTHLPVFYAHANFGGAAPNAGQRPFLHDPDGFLALLDRLAPACAASGAELGYAIHSLRAATPEEMRAILDAAPVAGPIHIHVAEQTREVEDCLAWSGRRPVEWLLDEMPVDHRWCAIHATHMTAEETVRLARSGAVAGLCPATEANLGDGIFPAVDFLAAGGRFGIGTDSHVATSVAEELRLLEYGQRLRDRKRNRLAAAPGASVGRTIFEAALAGGSQAAGIVKARIEAGASADLVVLDGADPYIAAAKGDRILDRWLFALGGGAVRDVMVAGRWTIRDGRHDREEAIDRAFAAVLAKLK</sequence>
<dbReference type="PANTHER" id="PTHR11271">
    <property type="entry name" value="GUANINE DEAMINASE"/>
    <property type="match status" value="1"/>
</dbReference>
<dbReference type="RefSeq" id="WP_066876076.1">
    <property type="nucleotide sequence ID" value="NZ_LNQB01000078.1"/>
</dbReference>
<feature type="domain" description="Amidohydrolase-related" evidence="5">
    <location>
        <begin position="55"/>
        <end position="433"/>
    </location>
</feature>
<protein>
    <submittedName>
        <fullName evidence="7">N-formimino-L-glutamate deiminase</fullName>
    </submittedName>
</protein>
<evidence type="ECO:0000259" key="6">
    <source>
        <dbReference type="Pfam" id="PF22429"/>
    </source>
</evidence>
<dbReference type="PANTHER" id="PTHR11271:SF48">
    <property type="entry name" value="AMIDOHYDROLASE-RELATED DOMAIN-CONTAINING PROTEIN"/>
    <property type="match status" value="1"/>
</dbReference>
<dbReference type="Gene3D" id="2.30.40.10">
    <property type="entry name" value="Urease, subunit C, domain 1"/>
    <property type="match status" value="1"/>
</dbReference>
<dbReference type="Gene3D" id="3.20.20.140">
    <property type="entry name" value="Metal-dependent hydrolases"/>
    <property type="match status" value="1"/>
</dbReference>
<dbReference type="STRING" id="36856.ATB98_12130"/>
<dbReference type="InterPro" id="IPR032466">
    <property type="entry name" value="Metal_Hydrolase"/>
</dbReference>
<dbReference type="InterPro" id="IPR055156">
    <property type="entry name" value="HutF-like_N"/>
</dbReference>
<dbReference type="InterPro" id="IPR051607">
    <property type="entry name" value="Metallo-dep_hydrolases"/>
</dbReference>
<dbReference type="SUPFAM" id="SSF51556">
    <property type="entry name" value="Metallo-dependent hydrolases"/>
    <property type="match status" value="1"/>
</dbReference>
<evidence type="ECO:0000256" key="3">
    <source>
        <dbReference type="ARBA" id="ARBA00022801"/>
    </source>
</evidence>
<feature type="domain" description="Formimidoylglutamate deiminase N-terminal" evidence="6">
    <location>
        <begin position="9"/>
        <end position="49"/>
    </location>
</feature>
<dbReference type="CDD" id="cd01313">
    <property type="entry name" value="Met_dep_hydrolase_E"/>
    <property type="match status" value="1"/>
</dbReference>
<dbReference type="NCBIfam" id="NF006684">
    <property type="entry name" value="PRK09229.1-5"/>
    <property type="match status" value="1"/>
</dbReference>
<comment type="caution">
    <text evidence="7">The sequence shown here is derived from an EMBL/GenBank/DDBJ whole genome shotgun (WGS) entry which is preliminary data.</text>
</comment>
<evidence type="ECO:0000256" key="1">
    <source>
        <dbReference type="ARBA" id="ARBA00001947"/>
    </source>
</evidence>
<dbReference type="GO" id="GO:0046872">
    <property type="term" value="F:metal ion binding"/>
    <property type="evidence" value="ECO:0007669"/>
    <property type="project" value="UniProtKB-KW"/>
</dbReference>
<dbReference type="NCBIfam" id="NF006681">
    <property type="entry name" value="PRK09229.1-2"/>
    <property type="match status" value="1"/>
</dbReference>
<proteinExistence type="predicted"/>
<accession>A0A178Y7C0</accession>
<evidence type="ECO:0000256" key="2">
    <source>
        <dbReference type="ARBA" id="ARBA00022723"/>
    </source>
</evidence>
<keyword evidence="8" id="KW-1185">Reference proteome</keyword>
<dbReference type="InterPro" id="IPR011059">
    <property type="entry name" value="Metal-dep_hydrolase_composite"/>
</dbReference>
<dbReference type="InterPro" id="IPR010252">
    <property type="entry name" value="HutF"/>
</dbReference>
<dbReference type="Proteomes" id="UP000078507">
    <property type="component" value="Unassembled WGS sequence"/>
</dbReference>
<keyword evidence="4" id="KW-0862">Zinc</keyword>
<dbReference type="GO" id="GO:0019239">
    <property type="term" value="F:deaminase activity"/>
    <property type="evidence" value="ECO:0007669"/>
    <property type="project" value="TreeGrafter"/>
</dbReference>
<comment type="cofactor">
    <cofactor evidence="1">
        <name>Zn(2+)</name>
        <dbReference type="ChEBI" id="CHEBI:29105"/>
    </cofactor>
</comment>
<dbReference type="NCBIfam" id="NF006682">
    <property type="entry name" value="PRK09229.1-3"/>
    <property type="match status" value="1"/>
</dbReference>
<dbReference type="OrthoDB" id="9796020at2"/>
<reference evidence="7 8" key="1">
    <citation type="submission" date="2015-11" db="EMBL/GenBank/DDBJ databases">
        <title>Ensifer anhuiense sp. nov., an effective nitrogen fixation bacterium with Glycine soja.</title>
        <authorList>
            <person name="Yan H."/>
            <person name="Chen W."/>
        </authorList>
    </citation>
    <scope>NUCLEOTIDE SEQUENCE [LARGE SCALE GENOMIC DNA]</scope>
    <source>
        <strain evidence="7 8">LMG 7837</strain>
    </source>
</reference>
<dbReference type="InterPro" id="IPR006680">
    <property type="entry name" value="Amidohydro-rel"/>
</dbReference>
<organism evidence="7 8">
    <name type="scientific">Sinorhizobium saheli</name>
    <dbReference type="NCBI Taxonomy" id="36856"/>
    <lineage>
        <taxon>Bacteria</taxon>
        <taxon>Pseudomonadati</taxon>
        <taxon>Pseudomonadota</taxon>
        <taxon>Alphaproteobacteria</taxon>
        <taxon>Hyphomicrobiales</taxon>
        <taxon>Rhizobiaceae</taxon>
        <taxon>Sinorhizobium/Ensifer group</taxon>
        <taxon>Sinorhizobium</taxon>
    </lineage>
</organism>
<dbReference type="GO" id="GO:0005829">
    <property type="term" value="C:cytosol"/>
    <property type="evidence" value="ECO:0007669"/>
    <property type="project" value="TreeGrafter"/>
</dbReference>
<dbReference type="Pfam" id="PF01979">
    <property type="entry name" value="Amidohydro_1"/>
    <property type="match status" value="1"/>
</dbReference>
<dbReference type="SUPFAM" id="SSF51338">
    <property type="entry name" value="Composite domain of metallo-dependent hydrolases"/>
    <property type="match status" value="1"/>
</dbReference>
<dbReference type="Pfam" id="PF22429">
    <property type="entry name" value="HutF_N"/>
    <property type="match status" value="1"/>
</dbReference>
<dbReference type="NCBIfam" id="TIGR02022">
    <property type="entry name" value="hutF"/>
    <property type="match status" value="1"/>
</dbReference>
<name>A0A178Y7C0_SINSA</name>
<dbReference type="AlphaFoldDB" id="A0A178Y7C0"/>
<evidence type="ECO:0000313" key="8">
    <source>
        <dbReference type="Proteomes" id="UP000078507"/>
    </source>
</evidence>
<evidence type="ECO:0000256" key="4">
    <source>
        <dbReference type="ARBA" id="ARBA00022833"/>
    </source>
</evidence>
<keyword evidence="2" id="KW-0479">Metal-binding</keyword>